<gene>
    <name evidence="1" type="ORF">CHS0354_028661</name>
</gene>
<evidence type="ECO:0000313" key="2">
    <source>
        <dbReference type="Proteomes" id="UP001195483"/>
    </source>
</evidence>
<protein>
    <submittedName>
        <fullName evidence="1">Uncharacterized protein</fullName>
    </submittedName>
</protein>
<sequence>MQALQIVSEKAGEGLDIKPYLQPNEHSVNSETEALEKDMLKRMVIRCGKCGRSSVNGAVEENGTKACVICGFEIKEDDNKK</sequence>
<accession>A0AAE0SWY6</accession>
<organism evidence="1 2">
    <name type="scientific">Potamilus streckersoni</name>
    <dbReference type="NCBI Taxonomy" id="2493646"/>
    <lineage>
        <taxon>Eukaryota</taxon>
        <taxon>Metazoa</taxon>
        <taxon>Spiralia</taxon>
        <taxon>Lophotrochozoa</taxon>
        <taxon>Mollusca</taxon>
        <taxon>Bivalvia</taxon>
        <taxon>Autobranchia</taxon>
        <taxon>Heteroconchia</taxon>
        <taxon>Palaeoheterodonta</taxon>
        <taxon>Unionida</taxon>
        <taxon>Unionoidea</taxon>
        <taxon>Unionidae</taxon>
        <taxon>Ambleminae</taxon>
        <taxon>Lampsilini</taxon>
        <taxon>Potamilus</taxon>
    </lineage>
</organism>
<name>A0AAE0SWY6_9BIVA</name>
<reference evidence="1" key="1">
    <citation type="journal article" date="2021" name="Genome Biol. Evol.">
        <title>A High-Quality Reference Genome for a Parasitic Bivalve with Doubly Uniparental Inheritance (Bivalvia: Unionida).</title>
        <authorList>
            <person name="Smith C.H."/>
        </authorList>
    </citation>
    <scope>NUCLEOTIDE SEQUENCE</scope>
    <source>
        <strain evidence="1">CHS0354</strain>
    </source>
</reference>
<evidence type="ECO:0000313" key="1">
    <source>
        <dbReference type="EMBL" id="KAK3599299.1"/>
    </source>
</evidence>
<proteinExistence type="predicted"/>
<dbReference type="EMBL" id="JAEAOA010001716">
    <property type="protein sequence ID" value="KAK3599299.1"/>
    <property type="molecule type" value="Genomic_DNA"/>
</dbReference>
<keyword evidence="2" id="KW-1185">Reference proteome</keyword>
<dbReference type="Proteomes" id="UP001195483">
    <property type="component" value="Unassembled WGS sequence"/>
</dbReference>
<comment type="caution">
    <text evidence="1">The sequence shown here is derived from an EMBL/GenBank/DDBJ whole genome shotgun (WGS) entry which is preliminary data.</text>
</comment>
<reference evidence="1" key="2">
    <citation type="journal article" date="2021" name="Genome Biol. Evol.">
        <title>Developing a high-quality reference genome for a parasitic bivalve with doubly uniparental inheritance (Bivalvia: Unionida).</title>
        <authorList>
            <person name="Smith C.H."/>
        </authorList>
    </citation>
    <scope>NUCLEOTIDE SEQUENCE</scope>
    <source>
        <strain evidence="1">CHS0354</strain>
        <tissue evidence="1">Mantle</tissue>
    </source>
</reference>
<dbReference type="AlphaFoldDB" id="A0AAE0SWY6"/>
<reference evidence="1" key="3">
    <citation type="submission" date="2023-05" db="EMBL/GenBank/DDBJ databases">
        <authorList>
            <person name="Smith C.H."/>
        </authorList>
    </citation>
    <scope>NUCLEOTIDE SEQUENCE</scope>
    <source>
        <strain evidence="1">CHS0354</strain>
        <tissue evidence="1">Mantle</tissue>
    </source>
</reference>